<organism evidence="2 3">
    <name type="scientific">Arthrobacter rhombi</name>
    <dbReference type="NCBI Taxonomy" id="71253"/>
    <lineage>
        <taxon>Bacteria</taxon>
        <taxon>Bacillati</taxon>
        <taxon>Actinomycetota</taxon>
        <taxon>Actinomycetes</taxon>
        <taxon>Micrococcales</taxon>
        <taxon>Micrococcaceae</taxon>
        <taxon>Arthrobacter</taxon>
    </lineage>
</organism>
<feature type="transmembrane region" description="Helical" evidence="1">
    <location>
        <begin position="7"/>
        <end position="28"/>
    </location>
</feature>
<evidence type="ECO:0000256" key="1">
    <source>
        <dbReference type="SAM" id="Phobius"/>
    </source>
</evidence>
<sequence length="141" mass="14608">MRQTYKILAHLIAAAVVIQAVIIAWSTFTVINMLESGATVTGPPASAMIHSMLGMYVIPLLAVALLVVAFLSHAGVRWAAWLLLAVVVQIAVALAAFSTPVLGILHGLVAFGILALAEVGVWSVAHASAHVAAPARMKPAV</sequence>
<keyword evidence="1" id="KW-0812">Transmembrane</keyword>
<accession>A0A1R4G5T1</accession>
<dbReference type="RefSeq" id="WP_086997929.1">
    <property type="nucleotide sequence ID" value="NZ_FUHW01000027.1"/>
</dbReference>
<feature type="transmembrane region" description="Helical" evidence="1">
    <location>
        <begin position="104"/>
        <end position="129"/>
    </location>
</feature>
<dbReference type="Proteomes" id="UP000195913">
    <property type="component" value="Unassembled WGS sequence"/>
</dbReference>
<keyword evidence="3" id="KW-1185">Reference proteome</keyword>
<evidence type="ECO:0000313" key="2">
    <source>
        <dbReference type="EMBL" id="SJM63534.1"/>
    </source>
</evidence>
<feature type="transmembrane region" description="Helical" evidence="1">
    <location>
        <begin position="78"/>
        <end position="98"/>
    </location>
</feature>
<keyword evidence="1" id="KW-1133">Transmembrane helix</keyword>
<protein>
    <recommendedName>
        <fullName evidence="4">Integral membrane protein</fullName>
    </recommendedName>
</protein>
<evidence type="ECO:0008006" key="4">
    <source>
        <dbReference type="Google" id="ProtNLM"/>
    </source>
</evidence>
<proteinExistence type="predicted"/>
<name>A0A1R4G5T1_9MICC</name>
<keyword evidence="1" id="KW-0472">Membrane</keyword>
<gene>
    <name evidence="2" type="ORF">FM101_07960</name>
</gene>
<dbReference type="AlphaFoldDB" id="A0A1R4G5T1"/>
<feature type="transmembrane region" description="Helical" evidence="1">
    <location>
        <begin position="48"/>
        <end position="71"/>
    </location>
</feature>
<dbReference type="EMBL" id="FUHW01000027">
    <property type="protein sequence ID" value="SJM63534.1"/>
    <property type="molecule type" value="Genomic_DNA"/>
</dbReference>
<evidence type="ECO:0000313" key="3">
    <source>
        <dbReference type="Proteomes" id="UP000195913"/>
    </source>
</evidence>
<reference evidence="2 3" key="1">
    <citation type="submission" date="2017-02" db="EMBL/GenBank/DDBJ databases">
        <authorList>
            <person name="Peterson S.W."/>
        </authorList>
    </citation>
    <scope>NUCLEOTIDE SEQUENCE [LARGE SCALE GENOMIC DNA]</scope>
    <source>
        <strain evidence="2 3">B Ar 00.02</strain>
    </source>
</reference>